<dbReference type="InterPro" id="IPR035907">
    <property type="entry name" value="Hppk_sf"/>
</dbReference>
<dbReference type="Proteomes" id="UP000196138">
    <property type="component" value="Chromosome"/>
</dbReference>
<keyword evidence="7 14" id="KW-0418">Kinase</keyword>
<evidence type="ECO:0000256" key="9">
    <source>
        <dbReference type="ARBA" id="ARBA00022909"/>
    </source>
</evidence>
<dbReference type="GO" id="GO:0046656">
    <property type="term" value="P:folic acid biosynthetic process"/>
    <property type="evidence" value="ECO:0007669"/>
    <property type="project" value="UniProtKB-KW"/>
</dbReference>
<evidence type="ECO:0000313" key="14">
    <source>
        <dbReference type="EMBL" id="ARU03855.1"/>
    </source>
</evidence>
<evidence type="ECO:0000256" key="1">
    <source>
        <dbReference type="ARBA" id="ARBA00005051"/>
    </source>
</evidence>
<dbReference type="KEGG" id="cser:CCO03_03410"/>
<dbReference type="SUPFAM" id="SSF55083">
    <property type="entry name" value="6-hydroxymethyl-7,8-dihydropterin pyrophosphokinase, HPPK"/>
    <property type="match status" value="1"/>
</dbReference>
<protein>
    <recommendedName>
        <fullName evidence="4">2-amino-4-hydroxy-6-hydroxymethyldihydropteridine pyrophosphokinase</fullName>
        <ecNumber evidence="3">2.7.6.3</ecNumber>
    </recommendedName>
    <alternativeName>
        <fullName evidence="11">6-hydroxymethyl-7,8-dihydropterin pyrophosphokinase</fullName>
    </alternativeName>
    <alternativeName>
        <fullName evidence="12">7,8-dihydro-6-hydroxymethylpterin-pyrophosphokinase</fullName>
    </alternativeName>
</protein>
<dbReference type="OrthoDB" id="9808041at2"/>
<dbReference type="InterPro" id="IPR000550">
    <property type="entry name" value="Hppk"/>
</dbReference>
<dbReference type="GO" id="GO:0046654">
    <property type="term" value="P:tetrahydrofolate biosynthetic process"/>
    <property type="evidence" value="ECO:0007669"/>
    <property type="project" value="UniProtKB-UniPathway"/>
</dbReference>
<evidence type="ECO:0000256" key="8">
    <source>
        <dbReference type="ARBA" id="ARBA00022840"/>
    </source>
</evidence>
<evidence type="ECO:0000256" key="12">
    <source>
        <dbReference type="ARBA" id="ARBA00033413"/>
    </source>
</evidence>
<dbReference type="Gene3D" id="3.30.70.560">
    <property type="entry name" value="7,8-Dihydro-6-hydroxymethylpterin-pyrophosphokinase HPPK"/>
    <property type="match status" value="1"/>
</dbReference>
<evidence type="ECO:0000256" key="2">
    <source>
        <dbReference type="ARBA" id="ARBA00005810"/>
    </source>
</evidence>
<proteinExistence type="inferred from homology"/>
<dbReference type="AlphaFoldDB" id="A0A1Y0EJP6"/>
<dbReference type="RefSeq" id="WP_087277276.1">
    <property type="nucleotide sequence ID" value="NZ_CP021455.1"/>
</dbReference>
<comment type="function">
    <text evidence="10">Catalyzes the transfer of pyrophosphate from adenosine triphosphate (ATP) to 6-hydroxymethyl-7,8-dihydropterin, an enzymatic step in folate biosynthesis pathway.</text>
</comment>
<dbReference type="Pfam" id="PF01288">
    <property type="entry name" value="HPPK"/>
    <property type="match status" value="1"/>
</dbReference>
<keyword evidence="8" id="KW-0067">ATP-binding</keyword>
<keyword evidence="15" id="KW-1185">Reference proteome</keyword>
<dbReference type="EC" id="2.7.6.3" evidence="3"/>
<evidence type="ECO:0000313" key="15">
    <source>
        <dbReference type="Proteomes" id="UP000196138"/>
    </source>
</evidence>
<reference evidence="14 15" key="1">
    <citation type="submission" date="2017-05" db="EMBL/GenBank/DDBJ databases">
        <authorList>
            <person name="Song R."/>
            <person name="Chenine A.L."/>
            <person name="Ruprecht R.M."/>
        </authorList>
    </citation>
    <scope>NUCLEOTIDE SEQUENCE [LARGE SCALE GENOMIC DNA]</scope>
    <source>
        <strain evidence="14 15">DSM 26136</strain>
    </source>
</reference>
<dbReference type="PANTHER" id="PTHR43071">
    <property type="entry name" value="2-AMINO-4-HYDROXY-6-HYDROXYMETHYLDIHYDROPTERIDINE PYROPHOSPHOKINASE"/>
    <property type="match status" value="1"/>
</dbReference>
<accession>A0A1Y0EJP6</accession>
<evidence type="ECO:0000256" key="10">
    <source>
        <dbReference type="ARBA" id="ARBA00029409"/>
    </source>
</evidence>
<sequence length="361" mass="38679">MPDLILDVPGRLSVRLHADGPPEAAWSLADLARQCFGTGLSDLAWEQAIEQVEDWVLPRASAVEPAAVLHLCGPGWLGWDAHQALRAFEQASPRVSPSNEGASGTDWLAASASSATPGQAWSPAEVEAVFNQAVGPAGARTLADHLGALAPRFAVELTLVRECLHHWRIAQVQRQPVTLVAVRDVPPASPLWQAPAQPVLAHVGLGANLGDALQTLRQAVHALAQSEQVVGVSSLYRTAPLDAVGPDYLNAVVALRTRRAPADLLLRLQAIEQAAGRTRAWRHAPRTLDLDLLDHGGLRSDEPALVLPHPRLHERAFALLPLHELAPDRVSAEALLRVADQGVERLPGTWWPNGPQGDAGR</sequence>
<evidence type="ECO:0000259" key="13">
    <source>
        <dbReference type="PROSITE" id="PS00794"/>
    </source>
</evidence>
<dbReference type="GO" id="GO:0005524">
    <property type="term" value="F:ATP binding"/>
    <property type="evidence" value="ECO:0007669"/>
    <property type="project" value="UniProtKB-KW"/>
</dbReference>
<dbReference type="GO" id="GO:0003848">
    <property type="term" value="F:2-amino-4-hydroxy-6-hydroxymethyldihydropteridine diphosphokinase activity"/>
    <property type="evidence" value="ECO:0007669"/>
    <property type="project" value="UniProtKB-EC"/>
</dbReference>
<dbReference type="PROSITE" id="PS00794">
    <property type="entry name" value="HPPK"/>
    <property type="match status" value="1"/>
</dbReference>
<keyword evidence="5" id="KW-0808">Transferase</keyword>
<evidence type="ECO:0000256" key="6">
    <source>
        <dbReference type="ARBA" id="ARBA00022741"/>
    </source>
</evidence>
<evidence type="ECO:0000256" key="5">
    <source>
        <dbReference type="ARBA" id="ARBA00022679"/>
    </source>
</evidence>
<gene>
    <name evidence="14" type="ORF">CCO03_03410</name>
</gene>
<dbReference type="NCBIfam" id="TIGR01498">
    <property type="entry name" value="folK"/>
    <property type="match status" value="1"/>
</dbReference>
<dbReference type="GO" id="GO:0016301">
    <property type="term" value="F:kinase activity"/>
    <property type="evidence" value="ECO:0007669"/>
    <property type="project" value="UniProtKB-KW"/>
</dbReference>
<dbReference type="UniPathway" id="UPA00077">
    <property type="reaction ID" value="UER00155"/>
</dbReference>
<comment type="similarity">
    <text evidence="2">Belongs to the HPPK family.</text>
</comment>
<name>A0A1Y0EJP6_9BURK</name>
<dbReference type="PANTHER" id="PTHR43071:SF1">
    <property type="entry name" value="2-AMINO-4-HYDROXY-6-HYDROXYMETHYLDIHYDROPTERIDINE PYROPHOSPHOKINASE"/>
    <property type="match status" value="1"/>
</dbReference>
<keyword evidence="6" id="KW-0547">Nucleotide-binding</keyword>
<keyword evidence="9" id="KW-0289">Folate biosynthesis</keyword>
<organism evidence="14 15">
    <name type="scientific">Comamonas serinivorans</name>
    <dbReference type="NCBI Taxonomy" id="1082851"/>
    <lineage>
        <taxon>Bacteria</taxon>
        <taxon>Pseudomonadati</taxon>
        <taxon>Pseudomonadota</taxon>
        <taxon>Betaproteobacteria</taxon>
        <taxon>Burkholderiales</taxon>
        <taxon>Comamonadaceae</taxon>
        <taxon>Comamonas</taxon>
    </lineage>
</organism>
<feature type="domain" description="7,8-dihydro-6-hydroxymethylpterin-pyrophosphokinase" evidence="13">
    <location>
        <begin position="282"/>
        <end position="293"/>
    </location>
</feature>
<dbReference type="CDD" id="cd00483">
    <property type="entry name" value="HPPK"/>
    <property type="match status" value="1"/>
</dbReference>
<comment type="pathway">
    <text evidence="1">Cofactor biosynthesis; tetrahydrofolate biosynthesis; 2-amino-4-hydroxy-6-hydroxymethyl-7,8-dihydropteridine diphosphate from 7,8-dihydroneopterin triphosphate: step 4/4.</text>
</comment>
<evidence type="ECO:0000256" key="4">
    <source>
        <dbReference type="ARBA" id="ARBA00016218"/>
    </source>
</evidence>
<evidence type="ECO:0000256" key="11">
    <source>
        <dbReference type="ARBA" id="ARBA00029766"/>
    </source>
</evidence>
<evidence type="ECO:0000256" key="3">
    <source>
        <dbReference type="ARBA" id="ARBA00013253"/>
    </source>
</evidence>
<dbReference type="EMBL" id="CP021455">
    <property type="protein sequence ID" value="ARU03855.1"/>
    <property type="molecule type" value="Genomic_DNA"/>
</dbReference>
<evidence type="ECO:0000256" key="7">
    <source>
        <dbReference type="ARBA" id="ARBA00022777"/>
    </source>
</evidence>